<reference evidence="3 4" key="1">
    <citation type="submission" date="2024-06" db="EMBL/GenBank/DDBJ databases">
        <title>The Natural Products Discovery Center: Release of the First 8490 Sequenced Strains for Exploring Actinobacteria Biosynthetic Diversity.</title>
        <authorList>
            <person name="Kalkreuter E."/>
            <person name="Kautsar S.A."/>
            <person name="Yang D."/>
            <person name="Bader C.D."/>
            <person name="Teijaro C.N."/>
            <person name="Fluegel L."/>
            <person name="Davis C.M."/>
            <person name="Simpson J.R."/>
            <person name="Lauterbach L."/>
            <person name="Steele A.D."/>
            <person name="Gui C."/>
            <person name="Meng S."/>
            <person name="Li G."/>
            <person name="Viehrig K."/>
            <person name="Ye F."/>
            <person name="Su P."/>
            <person name="Kiefer A.F."/>
            <person name="Nichols A."/>
            <person name="Cepeda A.J."/>
            <person name="Yan W."/>
            <person name="Fan B."/>
            <person name="Jiang Y."/>
            <person name="Adhikari A."/>
            <person name="Zheng C.-J."/>
            <person name="Schuster L."/>
            <person name="Cowan T.M."/>
            <person name="Smanski M.J."/>
            <person name="Chevrette M.G."/>
            <person name="De Carvalho L.P.S."/>
            <person name="Shen B."/>
        </authorList>
    </citation>
    <scope>NUCLEOTIDE SEQUENCE [LARGE SCALE GENOMIC DNA]</scope>
    <source>
        <strain evidence="3 4">NPDC006337</strain>
    </source>
</reference>
<evidence type="ECO:0000256" key="1">
    <source>
        <dbReference type="SAM" id="MobiDB-lite"/>
    </source>
</evidence>
<dbReference type="Pfam" id="PF10646">
    <property type="entry name" value="Germane"/>
    <property type="match status" value="1"/>
</dbReference>
<gene>
    <name evidence="3" type="ORF">ABZ508_17600</name>
</gene>
<evidence type="ECO:0000259" key="2">
    <source>
        <dbReference type="Pfam" id="PF10646"/>
    </source>
</evidence>
<proteinExistence type="predicted"/>
<dbReference type="RefSeq" id="WP_359657360.1">
    <property type="nucleotide sequence ID" value="NZ_JBEXZP010000184.1"/>
</dbReference>
<dbReference type="PROSITE" id="PS51257">
    <property type="entry name" value="PROKAR_LIPOPROTEIN"/>
    <property type="match status" value="1"/>
</dbReference>
<evidence type="ECO:0000313" key="3">
    <source>
        <dbReference type="EMBL" id="MEU0709175.1"/>
    </source>
</evidence>
<organism evidence="3 4">
    <name type="scientific">Streptomyces lavendulocolor</name>
    <dbReference type="NCBI Taxonomy" id="67316"/>
    <lineage>
        <taxon>Bacteria</taxon>
        <taxon>Bacillati</taxon>
        <taxon>Actinomycetota</taxon>
        <taxon>Actinomycetes</taxon>
        <taxon>Kitasatosporales</taxon>
        <taxon>Streptomycetaceae</taxon>
        <taxon>Streptomyces</taxon>
    </lineage>
</organism>
<evidence type="ECO:0000313" key="4">
    <source>
        <dbReference type="Proteomes" id="UP001550378"/>
    </source>
</evidence>
<name>A0ABV2W6J0_9ACTN</name>
<feature type="region of interest" description="Disordered" evidence="1">
    <location>
        <begin position="185"/>
        <end position="210"/>
    </location>
</feature>
<dbReference type="Proteomes" id="UP001550378">
    <property type="component" value="Unassembled WGS sequence"/>
</dbReference>
<accession>A0ABV2W6J0</accession>
<comment type="caution">
    <text evidence="3">The sequence shown here is derived from an EMBL/GenBank/DDBJ whole genome shotgun (WGS) entry which is preliminary data.</text>
</comment>
<protein>
    <recommendedName>
        <fullName evidence="2">GerMN domain-containing protein</fullName>
    </recommendedName>
</protein>
<dbReference type="InterPro" id="IPR019606">
    <property type="entry name" value="GerMN"/>
</dbReference>
<feature type="domain" description="GerMN" evidence="2">
    <location>
        <begin position="87"/>
        <end position="172"/>
    </location>
</feature>
<dbReference type="EMBL" id="JBEXZR010000014">
    <property type="protein sequence ID" value="MEU0709175.1"/>
    <property type="molecule type" value="Genomic_DNA"/>
</dbReference>
<keyword evidence="4" id="KW-1185">Reference proteome</keyword>
<sequence length="210" mass="21572">MRHGHVRRWALATAPVGALLLAGCGIQGTGVVEAGGPASVRVGPDPDFDALLFFRLPDGELTPVVRSFPPANAFPDEYERTGEPVLPRSPERAVLALLAGPAKEDEAAGLSTSLPRTTAGGVRVRSAADGRVQVDLPLALGALDATAVRQLICTAAYSKDRDGRVTVLVKGRDGVTATGICGLDLNGEDPGPTPTAVATRGRTAQPGPTP</sequence>